<evidence type="ECO:0000313" key="3">
    <source>
        <dbReference type="Proteomes" id="UP001164909"/>
    </source>
</evidence>
<proteinExistence type="predicted"/>
<organism evidence="2 3">
    <name type="scientific">Caldicellulosiruptor morganii</name>
    <dbReference type="NCBI Taxonomy" id="1387555"/>
    <lineage>
        <taxon>Bacteria</taxon>
        <taxon>Bacillati</taxon>
        <taxon>Bacillota</taxon>
        <taxon>Bacillota incertae sedis</taxon>
        <taxon>Caldicellulosiruptorales</taxon>
        <taxon>Caldicellulosiruptoraceae</taxon>
        <taxon>Caldicellulosiruptor</taxon>
    </lineage>
</organism>
<dbReference type="Gene3D" id="1.20.120.20">
    <property type="entry name" value="Apolipoprotein"/>
    <property type="match status" value="1"/>
</dbReference>
<evidence type="ECO:0008006" key="4">
    <source>
        <dbReference type="Google" id="ProtNLM"/>
    </source>
</evidence>
<evidence type="ECO:0000313" key="2">
    <source>
        <dbReference type="EMBL" id="WAM34809.1"/>
    </source>
</evidence>
<dbReference type="RefSeq" id="WP_157841014.1">
    <property type="nucleotide sequence ID" value="NZ_CP113865.1"/>
</dbReference>
<name>A0ABY7BSX9_9FIRM</name>
<evidence type="ECO:0000256" key="1">
    <source>
        <dbReference type="SAM" id="MobiDB-lite"/>
    </source>
</evidence>
<protein>
    <recommendedName>
        <fullName evidence="4">Glycine zipper domain-containing protein</fullName>
    </recommendedName>
</protein>
<accession>A0ABY7BSX9</accession>
<feature type="region of interest" description="Disordered" evidence="1">
    <location>
        <begin position="158"/>
        <end position="218"/>
    </location>
</feature>
<dbReference type="Proteomes" id="UP001164909">
    <property type="component" value="Chromosome"/>
</dbReference>
<keyword evidence="3" id="KW-1185">Reference proteome</keyword>
<dbReference type="EMBL" id="CP113865">
    <property type="protein sequence ID" value="WAM34809.1"/>
    <property type="molecule type" value="Genomic_DNA"/>
</dbReference>
<reference evidence="2" key="1">
    <citation type="submission" date="2022-12" db="EMBL/GenBank/DDBJ databases">
        <authorList>
            <person name="Bing R.G."/>
            <person name="Willard D.J."/>
            <person name="Manesh M.J.H."/>
            <person name="Laemthong T."/>
            <person name="Crosby J.R."/>
            <person name="Kelly R.M."/>
        </authorList>
    </citation>
    <scope>NUCLEOTIDE SEQUENCE</scope>
    <source>
        <strain evidence="2">DSM 8990</strain>
    </source>
</reference>
<sequence>MSAKINTKYPVIKTANNHSNSVSYSSKVSTQSLSSGWFVTNKPSSQLTQPYKVTFSQISTSSQKSSTSNKTHTTNTSGGGLFGFISNIKKDISEAAKKVKDNVNAFVSSASKTVSSTVKSVEQKVSSAAKAVSHSVNNIKKDLEQTVRDVKQRVQQFVNSEKKNEKADSNRQSSAAKVNDKKDRSGGTYVITKNTGLKSDNNSEGNKNTGNISIDLSPFDPRKSPGNALSNGNGVKNVIKYTKAYIKDNFTIVVKRAEDNRKYAIIKGARSESALEEGIKGTRYAFKNAEKYPEVFKFIKGKVAVKEAFNLKSVGGKISVAGIAIDTGIDVYKDLKSKAEPSKVAADAVVDVAFGAGGMAVGALAGAAFGSVFGPIGTAAGALAGGLFYTYMTESYKVNGKSLKDAAKQLTKEVFDYAFR</sequence>
<feature type="compositionally biased region" description="Polar residues" evidence="1">
    <location>
        <begin position="191"/>
        <end position="214"/>
    </location>
</feature>
<gene>
    <name evidence="2" type="ORF">OTK00_001062</name>
</gene>
<feature type="compositionally biased region" description="Basic and acidic residues" evidence="1">
    <location>
        <begin position="160"/>
        <end position="169"/>
    </location>
</feature>